<dbReference type="EMBL" id="CZKA01000020">
    <property type="protein sequence ID" value="CUR55508.1"/>
    <property type="molecule type" value="Genomic_DNA"/>
</dbReference>
<dbReference type="SUPFAM" id="SSF53720">
    <property type="entry name" value="ALDH-like"/>
    <property type="match status" value="1"/>
</dbReference>
<dbReference type="Gene3D" id="3.40.605.10">
    <property type="entry name" value="Aldehyde Dehydrogenase, Chain A, domain 1"/>
    <property type="match status" value="1"/>
</dbReference>
<dbReference type="InterPro" id="IPR016163">
    <property type="entry name" value="Ald_DH_C"/>
</dbReference>
<evidence type="ECO:0000259" key="3">
    <source>
        <dbReference type="Pfam" id="PF00171"/>
    </source>
</evidence>
<keyword evidence="2" id="KW-0560">Oxidoreductase</keyword>
<dbReference type="GO" id="GO:0008911">
    <property type="term" value="F:lactaldehyde dehydrogenase (NAD+) activity"/>
    <property type="evidence" value="ECO:0007669"/>
    <property type="project" value="TreeGrafter"/>
</dbReference>
<dbReference type="InterPro" id="IPR016161">
    <property type="entry name" value="Ald_DH/histidinol_DH"/>
</dbReference>
<dbReference type="PANTHER" id="PTHR42991:SF1">
    <property type="entry name" value="ALDEHYDE DEHYDROGENASE"/>
    <property type="match status" value="1"/>
</dbReference>
<dbReference type="InterPro" id="IPR051020">
    <property type="entry name" value="ALDH-related_metabolic_enz"/>
</dbReference>
<sequence>MRLAEEIGAPYRTGMSENAGIHGIDTDNVTAVPLAGGWITGTRSMQVHAPYDGRLLGSVPALEAEDVHRAVLAARRALDEEPLVQWKRAEILDRAVGALRAHREELARCIALEAAKPIRTARAEVDRAVSTFQFSAAAARTMAGEVVPLEAAEAGEGKLGFILRVPIGVVGAIAPFNFPLNLVAHKLGPAIAAGCPVVLKPAGQTPFSSILLARILLEECGLPAGYLHVVTGSGRVVGNALVEHDLVALITFTGSPAVGWGIRAAAPRKRVGLELGNNAPLIIDAGSDWRTAVEKVKAAGFTHAGQSCISTQRILVHSSLLAEVSEALSQAVADLVVGDPLDENTEVSSLISVDERDRVVDWIGEAVESGARLGAGGEVGSDGVLRPTVLFDTDPDMKVCRLEVFGPVVAVAGFDDFEDALQVANDSIYGLQAGVFTNDVAKALKAARTLDFGGVLINEVPTWRADQQPYGGLRDSGNTREGPAWSVREMTEERLVILSG</sequence>
<protein>
    <submittedName>
        <fullName evidence="4">Aldehyde Dehydrogenase</fullName>
    </submittedName>
</protein>
<organism evidence="4">
    <name type="scientific">metagenome</name>
    <dbReference type="NCBI Taxonomy" id="256318"/>
    <lineage>
        <taxon>unclassified sequences</taxon>
        <taxon>metagenomes</taxon>
    </lineage>
</organism>
<gene>
    <name evidence="4" type="ORF">NOCA2270143</name>
</gene>
<evidence type="ECO:0000313" key="4">
    <source>
        <dbReference type="EMBL" id="CUR55508.1"/>
    </source>
</evidence>
<evidence type="ECO:0000256" key="2">
    <source>
        <dbReference type="ARBA" id="ARBA00023002"/>
    </source>
</evidence>
<comment type="similarity">
    <text evidence="1">Belongs to the aldehyde dehydrogenase family.</text>
</comment>
<dbReference type="Gene3D" id="3.40.309.10">
    <property type="entry name" value="Aldehyde Dehydrogenase, Chain A, domain 2"/>
    <property type="match status" value="1"/>
</dbReference>
<accession>A0A2P2C0F7</accession>
<name>A0A2P2C0F7_9ZZZZ</name>
<dbReference type="PANTHER" id="PTHR42991">
    <property type="entry name" value="ALDEHYDE DEHYDROGENASE"/>
    <property type="match status" value="1"/>
</dbReference>
<feature type="domain" description="Aldehyde dehydrogenase" evidence="3">
    <location>
        <begin position="38"/>
        <end position="494"/>
    </location>
</feature>
<reference evidence="4" key="1">
    <citation type="submission" date="2015-08" db="EMBL/GenBank/DDBJ databases">
        <authorList>
            <person name="Babu N.S."/>
            <person name="Beckwith C.J."/>
            <person name="Beseler K.G."/>
            <person name="Brison A."/>
            <person name="Carone J.V."/>
            <person name="Caskin T.P."/>
            <person name="Diamond M."/>
            <person name="Durham M.E."/>
            <person name="Foxe J.M."/>
            <person name="Go M."/>
            <person name="Henderson B.A."/>
            <person name="Jones I.B."/>
            <person name="McGettigan J.A."/>
            <person name="Micheletti S.J."/>
            <person name="Nasrallah M.E."/>
            <person name="Ortiz D."/>
            <person name="Piller C.R."/>
            <person name="Privatt S.R."/>
            <person name="Schneider S.L."/>
            <person name="Sharp S."/>
            <person name="Smith T.C."/>
            <person name="Stanton J.D."/>
            <person name="Ullery H.E."/>
            <person name="Wilson R.J."/>
            <person name="Serrano M.G."/>
            <person name="Buck G."/>
            <person name="Lee V."/>
            <person name="Wang Y."/>
            <person name="Carvalho R."/>
            <person name="Voegtly L."/>
            <person name="Shi R."/>
            <person name="Duckworth R."/>
            <person name="Johnson A."/>
            <person name="Loviza R."/>
            <person name="Walstead R."/>
            <person name="Shah Z."/>
            <person name="Kiflezghi M."/>
            <person name="Wade K."/>
            <person name="Ball S.L."/>
            <person name="Bradley K.W."/>
            <person name="Asai D.J."/>
            <person name="Bowman C.A."/>
            <person name="Russell D.A."/>
            <person name="Pope W.H."/>
            <person name="Jacobs-Sera D."/>
            <person name="Hendrix R.W."/>
            <person name="Hatfull G.F."/>
        </authorList>
    </citation>
    <scope>NUCLEOTIDE SEQUENCE</scope>
</reference>
<dbReference type="InterPro" id="IPR015590">
    <property type="entry name" value="Aldehyde_DH_dom"/>
</dbReference>
<evidence type="ECO:0000256" key="1">
    <source>
        <dbReference type="ARBA" id="ARBA00009986"/>
    </source>
</evidence>
<dbReference type="Pfam" id="PF00171">
    <property type="entry name" value="Aldedh"/>
    <property type="match status" value="1"/>
</dbReference>
<dbReference type="InterPro" id="IPR016162">
    <property type="entry name" value="Ald_DH_N"/>
</dbReference>
<dbReference type="AlphaFoldDB" id="A0A2P2C0F7"/>
<dbReference type="FunFam" id="3.40.605.10:FF:000007">
    <property type="entry name" value="NAD/NADP-dependent betaine aldehyde dehydrogenase"/>
    <property type="match status" value="1"/>
</dbReference>
<proteinExistence type="inferred from homology"/>